<accession>A0A4R2JMA3</accession>
<feature type="signal peptide" evidence="1">
    <location>
        <begin position="1"/>
        <end position="22"/>
    </location>
</feature>
<comment type="caution">
    <text evidence="2">The sequence shown here is derived from an EMBL/GenBank/DDBJ whole genome shotgun (WGS) entry which is preliminary data.</text>
</comment>
<keyword evidence="1" id="KW-0732">Signal</keyword>
<sequence>MAIGAAAFLLLAGCSSTPPAPAAPGWTDPSMPDPTAVEQVKAEPLTPERLQTLWWSWASSAAPGQSPVDDTDGQFCADSQPFGVWLVAGTHGGEADRRCQVPSTLPIAGPAVNVTTPDAAGCQNFMANAKGEALLDDKPQQLRKIEPMKITYDSSKGQQQAFSCGLWMTLDPLSPGEHTLTLRGTSGALTTEANYDLTVVTLPKTN</sequence>
<evidence type="ECO:0000313" key="2">
    <source>
        <dbReference type="EMBL" id="TCO58218.1"/>
    </source>
</evidence>
<organism evidence="2 3">
    <name type="scientific">Actinocrispum wychmicini</name>
    <dbReference type="NCBI Taxonomy" id="1213861"/>
    <lineage>
        <taxon>Bacteria</taxon>
        <taxon>Bacillati</taxon>
        <taxon>Actinomycetota</taxon>
        <taxon>Actinomycetes</taxon>
        <taxon>Pseudonocardiales</taxon>
        <taxon>Pseudonocardiaceae</taxon>
        <taxon>Actinocrispum</taxon>
    </lineage>
</organism>
<dbReference type="AlphaFoldDB" id="A0A4R2JMA3"/>
<evidence type="ECO:0000256" key="1">
    <source>
        <dbReference type="SAM" id="SignalP"/>
    </source>
</evidence>
<evidence type="ECO:0000313" key="3">
    <source>
        <dbReference type="Proteomes" id="UP000295680"/>
    </source>
</evidence>
<proteinExistence type="predicted"/>
<feature type="chain" id="PRO_5020214447" evidence="1">
    <location>
        <begin position="23"/>
        <end position="206"/>
    </location>
</feature>
<name>A0A4R2JMA3_9PSEU</name>
<keyword evidence="3" id="KW-1185">Reference proteome</keyword>
<protein>
    <submittedName>
        <fullName evidence="2">Uncharacterized protein</fullName>
    </submittedName>
</protein>
<reference evidence="2 3" key="1">
    <citation type="submission" date="2019-03" db="EMBL/GenBank/DDBJ databases">
        <title>Genomic Encyclopedia of Type Strains, Phase IV (KMG-IV): sequencing the most valuable type-strain genomes for metagenomic binning, comparative biology and taxonomic classification.</title>
        <authorList>
            <person name="Goeker M."/>
        </authorList>
    </citation>
    <scope>NUCLEOTIDE SEQUENCE [LARGE SCALE GENOMIC DNA]</scope>
    <source>
        <strain evidence="2 3">DSM 45934</strain>
    </source>
</reference>
<dbReference type="EMBL" id="SLWS01000005">
    <property type="protein sequence ID" value="TCO58218.1"/>
    <property type="molecule type" value="Genomic_DNA"/>
</dbReference>
<gene>
    <name evidence="2" type="ORF">EV192_105283</name>
</gene>
<dbReference type="Proteomes" id="UP000295680">
    <property type="component" value="Unassembled WGS sequence"/>
</dbReference>